<dbReference type="EMBL" id="AE017126">
    <property type="protein sequence ID" value="AAP99703.1"/>
    <property type="molecule type" value="Genomic_DNA"/>
</dbReference>
<dbReference type="STRING" id="167539.Pro_0659"/>
<dbReference type="OrthoDB" id="542808at2"/>
<dbReference type="EnsemblBacteria" id="AAP99703">
    <property type="protein sequence ID" value="AAP99703"/>
    <property type="gene ID" value="Pro_0659"/>
</dbReference>
<dbReference type="Proteomes" id="UP000001420">
    <property type="component" value="Chromosome"/>
</dbReference>
<reference evidence="1 2" key="1">
    <citation type="journal article" date="2003" name="Proc. Natl. Acad. Sci. U.S.A.">
        <title>Genome sequence of the cyanobacterium Prochlorococcus marinus SS120, a nearly minimal oxyphototrophic genome.</title>
        <authorList>
            <person name="Dufresne A."/>
            <person name="Salanoubat M."/>
            <person name="Partensky F."/>
            <person name="Artiguenave F."/>
            <person name="Axmann I.M."/>
            <person name="Barbe V."/>
            <person name="Duprat S."/>
            <person name="Galperin M.Y."/>
            <person name="Koonin E.V."/>
            <person name="Le Gall F."/>
            <person name="Makarova K.S."/>
            <person name="Ostrowski M."/>
            <person name="Oztas S."/>
            <person name="Robert C."/>
            <person name="Rogozin I.B."/>
            <person name="Scanlan D.J."/>
            <person name="Tandeau de Marsac N."/>
            <person name="Weissenbach J."/>
            <person name="Wincker P."/>
            <person name="Wolf Y.I."/>
            <person name="Hess W.R."/>
        </authorList>
    </citation>
    <scope>NUCLEOTIDE SEQUENCE [LARGE SCALE GENOMIC DNA]</scope>
    <source>
        <strain evidence="2">SARG / CCMP1375 / SS120</strain>
    </source>
</reference>
<dbReference type="RefSeq" id="WP_011124811.1">
    <property type="nucleotide sequence ID" value="NC_005042.1"/>
</dbReference>
<dbReference type="KEGG" id="pma:Pro_0659"/>
<protein>
    <submittedName>
        <fullName evidence="1">Uncharacterized protein</fullName>
    </submittedName>
</protein>
<dbReference type="eggNOG" id="ENOG5030S49">
    <property type="taxonomic scope" value="Bacteria"/>
</dbReference>
<dbReference type="HOGENOM" id="CLU_2024660_0_0_3"/>
<sequence length="122" mass="14533">MEDFLKLRTQNNGLGLAVANIYRTIRERTRGSSMNDENWKEEFKEWKPSLKPFQIKLLEEGAQSQSQTLMLCDMWCEWKNLALKKKVHEISQGFVIEDPWEEKKPEIVEPFRQSVFDKNKLQ</sequence>
<gene>
    <name evidence="1" type="ordered locus">Pro_0659</name>
</gene>
<dbReference type="PATRIC" id="fig|167539.5.peg.684"/>
<evidence type="ECO:0000313" key="2">
    <source>
        <dbReference type="Proteomes" id="UP000001420"/>
    </source>
</evidence>
<keyword evidence="2" id="KW-1185">Reference proteome</keyword>
<name>Q7VCT1_PROMA</name>
<organism evidence="1 2">
    <name type="scientific">Prochlorococcus marinus (strain SARG / CCMP1375 / SS120)</name>
    <dbReference type="NCBI Taxonomy" id="167539"/>
    <lineage>
        <taxon>Bacteria</taxon>
        <taxon>Bacillati</taxon>
        <taxon>Cyanobacteriota</taxon>
        <taxon>Cyanophyceae</taxon>
        <taxon>Synechococcales</taxon>
        <taxon>Prochlorococcaceae</taxon>
        <taxon>Prochlorococcus</taxon>
    </lineage>
</organism>
<proteinExistence type="predicted"/>
<evidence type="ECO:0000313" key="1">
    <source>
        <dbReference type="EMBL" id="AAP99703.1"/>
    </source>
</evidence>
<dbReference type="AlphaFoldDB" id="Q7VCT1"/>
<accession>Q7VCT1</accession>